<gene>
    <name evidence="7" type="ORF">E0L32_001223</name>
</gene>
<feature type="active site" evidence="4">
    <location>
        <position position="265"/>
    </location>
</feature>
<evidence type="ECO:0000313" key="7">
    <source>
        <dbReference type="EMBL" id="TPX10026.1"/>
    </source>
</evidence>
<dbReference type="GO" id="GO:0004029">
    <property type="term" value="F:aldehyde dehydrogenase (NAD+) activity"/>
    <property type="evidence" value="ECO:0007669"/>
    <property type="project" value="UniProtKB-EC"/>
</dbReference>
<dbReference type="PANTHER" id="PTHR43720">
    <property type="entry name" value="2-AMINOMUCONIC SEMIALDEHYDE DEHYDROGENASE"/>
    <property type="match status" value="1"/>
</dbReference>
<dbReference type="InterPro" id="IPR016163">
    <property type="entry name" value="Ald_DH_C"/>
</dbReference>
<dbReference type="FunFam" id="3.40.605.10:FF:000050">
    <property type="entry name" value="Aldehyde dehydrogenase, mitochondrial"/>
    <property type="match status" value="1"/>
</dbReference>
<dbReference type="Gene3D" id="3.40.309.10">
    <property type="entry name" value="Aldehyde Dehydrogenase, Chain A, domain 2"/>
    <property type="match status" value="1"/>
</dbReference>
<protein>
    <recommendedName>
        <fullName evidence="3">aldehyde dehydrogenase (NAD(+))</fullName>
        <ecNumber evidence="3">1.2.1.3</ecNumber>
    </recommendedName>
</protein>
<dbReference type="InterPro" id="IPR016161">
    <property type="entry name" value="Ald_DH/histidinol_DH"/>
</dbReference>
<accession>A0A507ATJ9</accession>
<dbReference type="EMBL" id="SKBQ01000005">
    <property type="protein sequence ID" value="TPX10026.1"/>
    <property type="molecule type" value="Genomic_DNA"/>
</dbReference>
<dbReference type="InParanoid" id="A0A507ATJ9"/>
<name>A0A507ATJ9_9PEZI</name>
<dbReference type="GeneID" id="41968670"/>
<dbReference type="OrthoDB" id="310895at2759"/>
<dbReference type="RefSeq" id="XP_030991737.1">
    <property type="nucleotide sequence ID" value="XM_031135091.1"/>
</dbReference>
<dbReference type="Gene3D" id="3.40.605.10">
    <property type="entry name" value="Aldehyde Dehydrogenase, Chain A, domain 1"/>
    <property type="match status" value="1"/>
</dbReference>
<dbReference type="InterPro" id="IPR015590">
    <property type="entry name" value="Aldehyde_DH_dom"/>
</dbReference>
<evidence type="ECO:0000256" key="2">
    <source>
        <dbReference type="ARBA" id="ARBA00023002"/>
    </source>
</evidence>
<reference evidence="7 8" key="1">
    <citation type="submission" date="2019-06" db="EMBL/GenBank/DDBJ databases">
        <title>Draft genome sequence of the filamentous fungus Phialemoniopsis curvata isolated from diesel fuel.</title>
        <authorList>
            <person name="Varaljay V.A."/>
            <person name="Lyon W.J."/>
            <person name="Crouch A.L."/>
            <person name="Drake C.E."/>
            <person name="Hollomon J.M."/>
            <person name="Nadeau L.J."/>
            <person name="Nunn H.S."/>
            <person name="Stevenson B.S."/>
            <person name="Bojanowski C.L."/>
            <person name="Crookes-Goodson W.J."/>
        </authorList>
    </citation>
    <scope>NUCLEOTIDE SEQUENCE [LARGE SCALE GENOMIC DNA]</scope>
    <source>
        <strain evidence="7 8">D216</strain>
    </source>
</reference>
<organism evidence="7 8">
    <name type="scientific">Thyridium curvatum</name>
    <dbReference type="NCBI Taxonomy" id="1093900"/>
    <lineage>
        <taxon>Eukaryota</taxon>
        <taxon>Fungi</taxon>
        <taxon>Dikarya</taxon>
        <taxon>Ascomycota</taxon>
        <taxon>Pezizomycotina</taxon>
        <taxon>Sordariomycetes</taxon>
        <taxon>Sordariomycetidae</taxon>
        <taxon>Thyridiales</taxon>
        <taxon>Thyridiaceae</taxon>
        <taxon>Thyridium</taxon>
    </lineage>
</organism>
<dbReference type="PROSITE" id="PS00687">
    <property type="entry name" value="ALDEHYDE_DEHYDR_GLU"/>
    <property type="match status" value="1"/>
</dbReference>
<evidence type="ECO:0000313" key="8">
    <source>
        <dbReference type="Proteomes" id="UP000319257"/>
    </source>
</evidence>
<dbReference type="GO" id="GO:0046394">
    <property type="term" value="P:carboxylic acid biosynthetic process"/>
    <property type="evidence" value="ECO:0007669"/>
    <property type="project" value="UniProtKB-ARBA"/>
</dbReference>
<dbReference type="InterPro" id="IPR016162">
    <property type="entry name" value="Ald_DH_N"/>
</dbReference>
<keyword evidence="8" id="KW-1185">Reference proteome</keyword>
<evidence type="ECO:0000256" key="5">
    <source>
        <dbReference type="RuleBase" id="RU003345"/>
    </source>
</evidence>
<evidence type="ECO:0000256" key="3">
    <source>
        <dbReference type="ARBA" id="ARBA00024226"/>
    </source>
</evidence>
<evidence type="ECO:0000256" key="4">
    <source>
        <dbReference type="PROSITE-ProRule" id="PRU10007"/>
    </source>
</evidence>
<dbReference type="EC" id="1.2.1.3" evidence="3"/>
<proteinExistence type="inferred from homology"/>
<dbReference type="InterPro" id="IPR029510">
    <property type="entry name" value="Ald_DH_CS_GLU"/>
</dbReference>
<feature type="domain" description="Aldehyde dehydrogenase" evidence="6">
    <location>
        <begin position="28"/>
        <end position="493"/>
    </location>
</feature>
<dbReference type="FunCoup" id="A0A507ATJ9">
    <property type="interactions" value="313"/>
</dbReference>
<comment type="caution">
    <text evidence="7">The sequence shown here is derived from an EMBL/GenBank/DDBJ whole genome shotgun (WGS) entry which is preliminary data.</text>
</comment>
<evidence type="ECO:0000256" key="1">
    <source>
        <dbReference type="ARBA" id="ARBA00009986"/>
    </source>
</evidence>
<dbReference type="Proteomes" id="UP000319257">
    <property type="component" value="Unassembled WGS sequence"/>
</dbReference>
<dbReference type="FunFam" id="3.40.605.10:FF:000026">
    <property type="entry name" value="Aldehyde dehydrogenase, putative"/>
    <property type="match status" value="1"/>
</dbReference>
<dbReference type="PANTHER" id="PTHR43720:SF3">
    <property type="entry name" value="ALDEHYDE DEHYDROGENASE ALDH (AFU_ORTHOLOGUE AFUA_8G02310)-RELATED"/>
    <property type="match status" value="1"/>
</dbReference>
<dbReference type="Pfam" id="PF00171">
    <property type="entry name" value="Aldedh"/>
    <property type="match status" value="1"/>
</dbReference>
<dbReference type="FunFam" id="3.40.309.10:FF:000012">
    <property type="entry name" value="Betaine aldehyde dehydrogenase"/>
    <property type="match status" value="1"/>
</dbReference>
<comment type="similarity">
    <text evidence="1 5">Belongs to the aldehyde dehydrogenase family.</text>
</comment>
<dbReference type="GO" id="GO:0006598">
    <property type="term" value="P:polyamine catabolic process"/>
    <property type="evidence" value="ECO:0007669"/>
    <property type="project" value="TreeGrafter"/>
</dbReference>
<evidence type="ECO:0000259" key="6">
    <source>
        <dbReference type="Pfam" id="PF00171"/>
    </source>
</evidence>
<keyword evidence="2 5" id="KW-0560">Oxidoreductase</keyword>
<dbReference type="SUPFAM" id="SSF53720">
    <property type="entry name" value="ALDH-like"/>
    <property type="match status" value="1"/>
</dbReference>
<sequence length="501" mass="54049">MSDLSVNLTAPNGRTYTQPLGLFINNEFVKSSSGQTITSIDPATEKEIASVQAANAHDVDKAVQAAYAALKNPSWKKMASSDRGILMNRLADLIEANKEIFATIDAWDNGKSYSEALNTDLVEAVGTIRYYAGWCDKIFGQTIPLPNKLAYTLRQPIGVVGQIIPWNYPLSMASWKLGPALACGNTVVLKAAEQTPLSILVLGTLIKEAGFPPGVVNFINGYGKDAGAALVQHPLVDKVAFTGSTATAANIMKMAAATLKNITLETGGKSPLLVFDDADLEQAVKWSHLGIMSNQGQICTATSRIMVHKNIYNKFIERFVQEVKNTSKVGLQWDESTYQGPQVTKQQYDRVLSYIESGRASGATVATGGHAITNIGDGKGYFVAPTVFTNVKDDMSIWREEIFGPVVVVSEFGDEEEAIQRANNTTYGLGAAVFTTDLEKAHRVASEIEAGMVWINSSQDCDPRVPFGGVKQSGIGRELGEAGLEAYSQIKAVHLNMGNRL</sequence>
<dbReference type="STRING" id="1093900.A0A507ATJ9"/>
<dbReference type="AlphaFoldDB" id="A0A507ATJ9"/>